<dbReference type="EMBL" id="FZOY01000002">
    <property type="protein sequence ID" value="SNS46031.1"/>
    <property type="molecule type" value="Genomic_DNA"/>
</dbReference>
<feature type="transmembrane region" description="Helical" evidence="1">
    <location>
        <begin position="41"/>
        <end position="60"/>
    </location>
</feature>
<keyword evidence="1" id="KW-1133">Transmembrane helix</keyword>
<organism evidence="2 3">
    <name type="scientific">Tropicimonas sediminicola</name>
    <dbReference type="NCBI Taxonomy" id="1031541"/>
    <lineage>
        <taxon>Bacteria</taxon>
        <taxon>Pseudomonadati</taxon>
        <taxon>Pseudomonadota</taxon>
        <taxon>Alphaproteobacteria</taxon>
        <taxon>Rhodobacterales</taxon>
        <taxon>Roseobacteraceae</taxon>
        <taxon>Tropicimonas</taxon>
    </lineage>
</organism>
<sequence length="62" mass="6873">MPDTLTLTPLTATLLLLVMVFAGRAFRQNWKAQGPRWVAKAWLYGVPALIAFAALAFIPLEM</sequence>
<dbReference type="Proteomes" id="UP000198426">
    <property type="component" value="Unassembled WGS sequence"/>
</dbReference>
<keyword evidence="1" id="KW-0812">Transmembrane</keyword>
<evidence type="ECO:0000313" key="2">
    <source>
        <dbReference type="EMBL" id="SNS46031.1"/>
    </source>
</evidence>
<gene>
    <name evidence="2" type="ORF">SAMN05421757_102242</name>
</gene>
<evidence type="ECO:0000256" key="1">
    <source>
        <dbReference type="SAM" id="Phobius"/>
    </source>
</evidence>
<proteinExistence type="predicted"/>
<dbReference type="AlphaFoldDB" id="A0A239ENP8"/>
<keyword evidence="3" id="KW-1185">Reference proteome</keyword>
<dbReference type="RefSeq" id="WP_089232003.1">
    <property type="nucleotide sequence ID" value="NZ_FZOY01000002.1"/>
</dbReference>
<accession>A0A239ENP8</accession>
<protein>
    <submittedName>
        <fullName evidence="2">Uncharacterized protein</fullName>
    </submittedName>
</protein>
<keyword evidence="1" id="KW-0472">Membrane</keyword>
<name>A0A239ENP8_9RHOB</name>
<reference evidence="2 3" key="1">
    <citation type="submission" date="2017-06" db="EMBL/GenBank/DDBJ databases">
        <authorList>
            <person name="Kim H.J."/>
            <person name="Triplett B.A."/>
        </authorList>
    </citation>
    <scope>NUCLEOTIDE SEQUENCE [LARGE SCALE GENOMIC DNA]</scope>
    <source>
        <strain evidence="2 3">DSM 29339</strain>
    </source>
</reference>
<evidence type="ECO:0000313" key="3">
    <source>
        <dbReference type="Proteomes" id="UP000198426"/>
    </source>
</evidence>